<evidence type="ECO:0000313" key="3">
    <source>
        <dbReference type="Proteomes" id="UP001597101"/>
    </source>
</evidence>
<name>A0ABW3FGJ8_9HYPH</name>
<keyword evidence="3" id="KW-1185">Reference proteome</keyword>
<dbReference type="SUPFAM" id="SSF54909">
    <property type="entry name" value="Dimeric alpha+beta barrel"/>
    <property type="match status" value="1"/>
</dbReference>
<dbReference type="PROSITE" id="PS51725">
    <property type="entry name" value="ABM"/>
    <property type="match status" value="1"/>
</dbReference>
<gene>
    <name evidence="2" type="ORF">ACFQ14_06510</name>
</gene>
<evidence type="ECO:0000259" key="1">
    <source>
        <dbReference type="PROSITE" id="PS51725"/>
    </source>
</evidence>
<dbReference type="InterPro" id="IPR050744">
    <property type="entry name" value="AI-2_Isomerase_LsrG"/>
</dbReference>
<dbReference type="EMBL" id="JBHTJV010000003">
    <property type="protein sequence ID" value="MFD0916055.1"/>
    <property type="molecule type" value="Genomic_DNA"/>
</dbReference>
<protein>
    <submittedName>
        <fullName evidence="2">Quinol monooxygenase</fullName>
        <ecNumber evidence="2">1.-.-.-</ecNumber>
    </submittedName>
</protein>
<evidence type="ECO:0000313" key="2">
    <source>
        <dbReference type="EMBL" id="MFD0916055.1"/>
    </source>
</evidence>
<dbReference type="Proteomes" id="UP001597101">
    <property type="component" value="Unassembled WGS sequence"/>
</dbReference>
<dbReference type="PANTHER" id="PTHR33336">
    <property type="entry name" value="QUINOL MONOOXYGENASE YGIN-RELATED"/>
    <property type="match status" value="1"/>
</dbReference>
<feature type="domain" description="ABM" evidence="1">
    <location>
        <begin position="2"/>
        <end position="92"/>
    </location>
</feature>
<organism evidence="2 3">
    <name type="scientific">Pseudahrensia aquimaris</name>
    <dbReference type="NCBI Taxonomy" id="744461"/>
    <lineage>
        <taxon>Bacteria</taxon>
        <taxon>Pseudomonadati</taxon>
        <taxon>Pseudomonadota</taxon>
        <taxon>Alphaproteobacteria</taxon>
        <taxon>Hyphomicrobiales</taxon>
        <taxon>Ahrensiaceae</taxon>
        <taxon>Pseudahrensia</taxon>
    </lineage>
</organism>
<keyword evidence="2" id="KW-0503">Monooxygenase</keyword>
<dbReference type="PANTHER" id="PTHR33336:SF15">
    <property type="entry name" value="ABM DOMAIN-CONTAINING PROTEIN"/>
    <property type="match status" value="1"/>
</dbReference>
<sequence length="98" mass="11165">MLYLIATFEIKPGSMPAIMEAVMPCIEATRNEAGCISYDLVQSVTDENTLMFVERWKSRADLEAHFKEPHLIAWRDAGAQYFVSRKIEIIENATVEVL</sequence>
<dbReference type="Gene3D" id="3.30.70.100">
    <property type="match status" value="1"/>
</dbReference>
<keyword evidence="2" id="KW-0560">Oxidoreductase</keyword>
<dbReference type="InterPro" id="IPR011008">
    <property type="entry name" value="Dimeric_a/b-barrel"/>
</dbReference>
<reference evidence="3" key="1">
    <citation type="journal article" date="2019" name="Int. J. Syst. Evol. Microbiol.">
        <title>The Global Catalogue of Microorganisms (GCM) 10K type strain sequencing project: providing services to taxonomists for standard genome sequencing and annotation.</title>
        <authorList>
            <consortium name="The Broad Institute Genomics Platform"/>
            <consortium name="The Broad Institute Genome Sequencing Center for Infectious Disease"/>
            <person name="Wu L."/>
            <person name="Ma J."/>
        </authorList>
    </citation>
    <scope>NUCLEOTIDE SEQUENCE [LARGE SCALE GENOMIC DNA]</scope>
    <source>
        <strain evidence="3">CCUG 60023</strain>
    </source>
</reference>
<dbReference type="GO" id="GO:0004497">
    <property type="term" value="F:monooxygenase activity"/>
    <property type="evidence" value="ECO:0007669"/>
    <property type="project" value="UniProtKB-KW"/>
</dbReference>
<dbReference type="InterPro" id="IPR007138">
    <property type="entry name" value="ABM_dom"/>
</dbReference>
<accession>A0ABW3FGJ8</accession>
<proteinExistence type="predicted"/>
<dbReference type="EC" id="1.-.-.-" evidence="2"/>
<dbReference type="Pfam" id="PF03992">
    <property type="entry name" value="ABM"/>
    <property type="match status" value="1"/>
</dbReference>
<comment type="caution">
    <text evidence="2">The sequence shown here is derived from an EMBL/GenBank/DDBJ whole genome shotgun (WGS) entry which is preliminary data.</text>
</comment>
<dbReference type="RefSeq" id="WP_377211891.1">
    <property type="nucleotide sequence ID" value="NZ_JBHTJV010000003.1"/>
</dbReference>